<feature type="transmembrane region" description="Helical" evidence="1">
    <location>
        <begin position="186"/>
        <end position="216"/>
    </location>
</feature>
<dbReference type="AlphaFoldDB" id="A0A444VI20"/>
<proteinExistence type="predicted"/>
<dbReference type="EMBL" id="JJMP01000010">
    <property type="protein sequence ID" value="RYC50409.1"/>
    <property type="molecule type" value="Genomic_DNA"/>
</dbReference>
<gene>
    <name evidence="2" type="ORF">DN53_05675</name>
</gene>
<organism evidence="2 3">
    <name type="scientific">Flagellimonas olearia</name>
    <dbReference type="NCBI Taxonomy" id="552546"/>
    <lineage>
        <taxon>Bacteria</taxon>
        <taxon>Pseudomonadati</taxon>
        <taxon>Bacteroidota</taxon>
        <taxon>Flavobacteriia</taxon>
        <taxon>Flavobacteriales</taxon>
        <taxon>Flavobacteriaceae</taxon>
        <taxon>Flagellimonas</taxon>
    </lineage>
</organism>
<keyword evidence="3" id="KW-1185">Reference proteome</keyword>
<keyword evidence="1" id="KW-0472">Membrane</keyword>
<name>A0A444VI20_9FLAO</name>
<comment type="caution">
    <text evidence="2">The sequence shown here is derived from an EMBL/GenBank/DDBJ whole genome shotgun (WGS) entry which is preliminary data.</text>
</comment>
<keyword evidence="1" id="KW-1133">Transmembrane helix</keyword>
<sequence>MEDRVMVDVSMLLHRDSLNQMIGLAQAGALGQIVVSDTFVRMFGEAFNNNSEFGEIALSSLSFHFEIDENLIDINGIRTFLFSKEYSENIVRYSSENFNENEIFTNLLNQTEDDWIAEILFEEWEFLTTNSWLVCKFRAALDKIVEAGGTAIHVSKRAFETFVRKTIKKPQGDLSPNDNIRAFGKWIAVGGSVLAGFTMPVTSAILTGASGVFLIYDP</sequence>
<evidence type="ECO:0000256" key="1">
    <source>
        <dbReference type="SAM" id="Phobius"/>
    </source>
</evidence>
<reference evidence="2 3" key="1">
    <citation type="submission" date="2014-04" db="EMBL/GenBank/DDBJ databases">
        <title>Whole genome of Muricauda olearia.</title>
        <authorList>
            <person name="Zhang X.-H."/>
            <person name="Tang K."/>
        </authorList>
    </citation>
    <scope>NUCLEOTIDE SEQUENCE [LARGE SCALE GENOMIC DNA]</scope>
    <source>
        <strain evidence="2 3">Th120</strain>
    </source>
</reference>
<keyword evidence="1" id="KW-0812">Transmembrane</keyword>
<protein>
    <submittedName>
        <fullName evidence="2">Uncharacterized protein</fullName>
    </submittedName>
</protein>
<dbReference type="Proteomes" id="UP000290261">
    <property type="component" value="Unassembled WGS sequence"/>
</dbReference>
<dbReference type="RefSeq" id="WP_129655994.1">
    <property type="nucleotide sequence ID" value="NZ_ML142914.1"/>
</dbReference>
<evidence type="ECO:0000313" key="2">
    <source>
        <dbReference type="EMBL" id="RYC50409.1"/>
    </source>
</evidence>
<accession>A0A444VI20</accession>
<evidence type="ECO:0000313" key="3">
    <source>
        <dbReference type="Proteomes" id="UP000290261"/>
    </source>
</evidence>